<proteinExistence type="predicted"/>
<protein>
    <submittedName>
        <fullName evidence="1">Uncharacterized protein</fullName>
    </submittedName>
</protein>
<evidence type="ECO:0000313" key="1">
    <source>
        <dbReference type="EMBL" id="KAK7070373.1"/>
    </source>
</evidence>
<keyword evidence="2" id="KW-1185">Reference proteome</keyword>
<sequence length="106" mass="12201">MMADVEQGKKRLFFVSETAEYTTGFSLSEDVKICESIKLYAKQYLQDMTTPFVIRGEVKYIPSNSNQVLLDPNVNLLKRETLEILIHCENNTIGLCKSNLIIRHEM</sequence>
<dbReference type="EMBL" id="JAXCGZ010015403">
    <property type="protein sequence ID" value="KAK7070373.1"/>
    <property type="molecule type" value="Genomic_DNA"/>
</dbReference>
<organism evidence="1 2">
    <name type="scientific">Halocaridina rubra</name>
    <name type="common">Hawaiian red shrimp</name>
    <dbReference type="NCBI Taxonomy" id="373956"/>
    <lineage>
        <taxon>Eukaryota</taxon>
        <taxon>Metazoa</taxon>
        <taxon>Ecdysozoa</taxon>
        <taxon>Arthropoda</taxon>
        <taxon>Crustacea</taxon>
        <taxon>Multicrustacea</taxon>
        <taxon>Malacostraca</taxon>
        <taxon>Eumalacostraca</taxon>
        <taxon>Eucarida</taxon>
        <taxon>Decapoda</taxon>
        <taxon>Pleocyemata</taxon>
        <taxon>Caridea</taxon>
        <taxon>Atyoidea</taxon>
        <taxon>Atyidae</taxon>
        <taxon>Halocaridina</taxon>
    </lineage>
</organism>
<evidence type="ECO:0000313" key="2">
    <source>
        <dbReference type="Proteomes" id="UP001381693"/>
    </source>
</evidence>
<dbReference type="AlphaFoldDB" id="A0AAN9A0C2"/>
<name>A0AAN9A0C2_HALRR</name>
<accession>A0AAN9A0C2</accession>
<comment type="caution">
    <text evidence="1">The sequence shown here is derived from an EMBL/GenBank/DDBJ whole genome shotgun (WGS) entry which is preliminary data.</text>
</comment>
<dbReference type="Proteomes" id="UP001381693">
    <property type="component" value="Unassembled WGS sequence"/>
</dbReference>
<reference evidence="1 2" key="1">
    <citation type="submission" date="2023-11" db="EMBL/GenBank/DDBJ databases">
        <title>Halocaridina rubra genome assembly.</title>
        <authorList>
            <person name="Smith C."/>
        </authorList>
    </citation>
    <scope>NUCLEOTIDE SEQUENCE [LARGE SCALE GENOMIC DNA]</scope>
    <source>
        <strain evidence="1">EP-1</strain>
        <tissue evidence="1">Whole</tissue>
    </source>
</reference>
<gene>
    <name evidence="1" type="ORF">SK128_009670</name>
</gene>